<comment type="function">
    <text evidence="11">The coatomer is a cytosolic protein complex that binds to dilysine motifs and reversibly associates with Golgi non-clathrin-coated vesicles, which further mediate biosynthetic protein transport from the ER, via the Golgi up to the trans Golgi network. The coatomer complex is required for budding from Golgi membranes, and is essential for the retrograde Golgi-to-ER transport of dilysine-tagged proteins.</text>
</comment>
<dbReference type="EMBL" id="KV722331">
    <property type="protein sequence ID" value="OCH96233.1"/>
    <property type="molecule type" value="Genomic_DNA"/>
</dbReference>
<evidence type="ECO:0000256" key="9">
    <source>
        <dbReference type="ARBA" id="ARBA00023136"/>
    </source>
</evidence>
<evidence type="ECO:0000256" key="10">
    <source>
        <dbReference type="ARBA" id="ARBA00023329"/>
    </source>
</evidence>
<evidence type="ECO:0000256" key="6">
    <source>
        <dbReference type="ARBA" id="ARBA00022892"/>
    </source>
</evidence>
<keyword evidence="5 11" id="KW-0963">Cytoplasm</keyword>
<sequence length="315" mass="33901">MDSSELYHVKQQFILGAYKTLVNLTLPDPSSPEYTPFLVYKARSHVALNETGAVAQIIPSDTENVALKAVAALARYIGASATAEKDAALEELRDLCVEIDGDDVDADEREKGYVRVVAGTAFARAGEVEEALETLGAGSNTENLEAVAIIVQIYLSINRPDLARKEFDRAKRWAEDDLLLQLIEASIGLVTGKDSYNDCNSFYTEQLGNPSLSSPHLLTARGVTRLLKGEVPAAKSDFEEAVSQQGNTPDAETLADMTAAAGLGTSKLAEAEQLWSQLASEHPDYPMVADVINKDKLFDELAAKFVVPPLAVASA</sequence>
<keyword evidence="6 11" id="KW-0931">ER-Golgi transport</keyword>
<dbReference type="OrthoDB" id="310217at2759"/>
<proteinExistence type="inferred from homology"/>
<dbReference type="Proteomes" id="UP000250043">
    <property type="component" value="Unassembled WGS sequence"/>
</dbReference>
<dbReference type="PIRSF" id="PIRSF016478">
    <property type="entry name" value="Coatomer_esu"/>
    <property type="match status" value="1"/>
</dbReference>
<dbReference type="GO" id="GO:0006890">
    <property type="term" value="P:retrograde vesicle-mediated transport, Golgi to endoplasmic reticulum"/>
    <property type="evidence" value="ECO:0007669"/>
    <property type="project" value="UniProtKB-UniRule"/>
</dbReference>
<dbReference type="GO" id="GO:0006891">
    <property type="term" value="P:intra-Golgi vesicle-mediated transport"/>
    <property type="evidence" value="ECO:0007669"/>
    <property type="project" value="TreeGrafter"/>
</dbReference>
<dbReference type="PANTHER" id="PTHR10805:SF0">
    <property type="entry name" value="COATOMER SUBUNIT EPSILON"/>
    <property type="match status" value="1"/>
</dbReference>
<dbReference type="GO" id="GO:0000139">
    <property type="term" value="C:Golgi membrane"/>
    <property type="evidence" value="ECO:0007669"/>
    <property type="project" value="UniProtKB-SubCell"/>
</dbReference>
<dbReference type="GO" id="GO:0015031">
    <property type="term" value="P:protein transport"/>
    <property type="evidence" value="ECO:0007669"/>
    <property type="project" value="UniProtKB-UniRule"/>
</dbReference>
<protein>
    <recommendedName>
        <fullName evidence="11">Coatomer subunit epsilon</fullName>
    </recommendedName>
</protein>
<name>A0A8E2J753_9APHY</name>
<evidence type="ECO:0000256" key="7">
    <source>
        <dbReference type="ARBA" id="ARBA00022927"/>
    </source>
</evidence>
<dbReference type="GO" id="GO:0006888">
    <property type="term" value="P:endoplasmic reticulum to Golgi vesicle-mediated transport"/>
    <property type="evidence" value="ECO:0007669"/>
    <property type="project" value="TreeGrafter"/>
</dbReference>
<keyword evidence="9 11" id="KW-0472">Membrane</keyword>
<gene>
    <name evidence="12" type="ORF">OBBRIDRAFT_787309</name>
</gene>
<dbReference type="AlphaFoldDB" id="A0A8E2J753"/>
<dbReference type="PANTHER" id="PTHR10805">
    <property type="entry name" value="COATOMER SUBUNIT EPSILON"/>
    <property type="match status" value="1"/>
</dbReference>
<keyword evidence="13" id="KW-1185">Reference proteome</keyword>
<accession>A0A8E2J753</accession>
<keyword evidence="8 11" id="KW-0333">Golgi apparatus</keyword>
<evidence type="ECO:0000256" key="3">
    <source>
        <dbReference type="ARBA" id="ARBA00008827"/>
    </source>
</evidence>
<dbReference type="GO" id="GO:0030126">
    <property type="term" value="C:COPI vesicle coat"/>
    <property type="evidence" value="ECO:0007669"/>
    <property type="project" value="TreeGrafter"/>
</dbReference>
<keyword evidence="4 11" id="KW-0813">Transport</keyword>
<evidence type="ECO:0000313" key="13">
    <source>
        <dbReference type="Proteomes" id="UP000250043"/>
    </source>
</evidence>
<comment type="subcellular location">
    <subcellularLocation>
        <location evidence="2">Cytoplasmic vesicle</location>
        <location evidence="2">COPI-coated vesicle membrane</location>
        <topology evidence="2">Peripheral membrane protein</topology>
        <orientation evidence="2">Cytoplasmic side</orientation>
    </subcellularLocation>
    <subcellularLocation>
        <location evidence="1">Golgi apparatus membrane</location>
        <topology evidence="1">Peripheral membrane protein</topology>
        <orientation evidence="1">Cytoplasmic side</orientation>
    </subcellularLocation>
</comment>
<organism evidence="12 13">
    <name type="scientific">Obba rivulosa</name>
    <dbReference type="NCBI Taxonomy" id="1052685"/>
    <lineage>
        <taxon>Eukaryota</taxon>
        <taxon>Fungi</taxon>
        <taxon>Dikarya</taxon>
        <taxon>Basidiomycota</taxon>
        <taxon>Agaricomycotina</taxon>
        <taxon>Agaricomycetes</taxon>
        <taxon>Polyporales</taxon>
        <taxon>Gelatoporiaceae</taxon>
        <taxon>Obba</taxon>
    </lineage>
</organism>
<reference evidence="12 13" key="1">
    <citation type="submission" date="2016-07" db="EMBL/GenBank/DDBJ databases">
        <title>Draft genome of the white-rot fungus Obba rivulosa 3A-2.</title>
        <authorList>
            <consortium name="DOE Joint Genome Institute"/>
            <person name="Miettinen O."/>
            <person name="Riley R."/>
            <person name="Acob R."/>
            <person name="Barry K."/>
            <person name="Cullen D."/>
            <person name="De Vries R."/>
            <person name="Hainaut M."/>
            <person name="Hatakka A."/>
            <person name="Henrissat B."/>
            <person name="Hilden K."/>
            <person name="Kuo R."/>
            <person name="Labutti K."/>
            <person name="Lipzen A."/>
            <person name="Makela M.R."/>
            <person name="Sandor L."/>
            <person name="Spatafora J.W."/>
            <person name="Grigoriev I.V."/>
            <person name="Hibbett D.S."/>
        </authorList>
    </citation>
    <scope>NUCLEOTIDE SEQUENCE [LARGE SCALE GENOMIC DNA]</scope>
    <source>
        <strain evidence="12 13">3A-2</strain>
    </source>
</reference>
<dbReference type="GO" id="GO:0005198">
    <property type="term" value="F:structural molecule activity"/>
    <property type="evidence" value="ECO:0007669"/>
    <property type="project" value="UniProtKB-UniRule"/>
</dbReference>
<comment type="similarity">
    <text evidence="3 11">Belongs to the COPE family.</text>
</comment>
<evidence type="ECO:0000256" key="1">
    <source>
        <dbReference type="ARBA" id="ARBA00004255"/>
    </source>
</evidence>
<dbReference type="Pfam" id="PF04733">
    <property type="entry name" value="Coatomer_E"/>
    <property type="match status" value="1"/>
</dbReference>
<keyword evidence="7 11" id="KW-0653">Protein transport</keyword>
<evidence type="ECO:0000256" key="5">
    <source>
        <dbReference type="ARBA" id="ARBA00022490"/>
    </source>
</evidence>
<dbReference type="InterPro" id="IPR011990">
    <property type="entry name" value="TPR-like_helical_dom_sf"/>
</dbReference>
<evidence type="ECO:0000313" key="12">
    <source>
        <dbReference type="EMBL" id="OCH96233.1"/>
    </source>
</evidence>
<dbReference type="SUPFAM" id="SSF48452">
    <property type="entry name" value="TPR-like"/>
    <property type="match status" value="1"/>
</dbReference>
<evidence type="ECO:0000256" key="2">
    <source>
        <dbReference type="ARBA" id="ARBA00004347"/>
    </source>
</evidence>
<evidence type="ECO:0000256" key="11">
    <source>
        <dbReference type="PIRNR" id="PIRNR016478"/>
    </source>
</evidence>
<dbReference type="InterPro" id="IPR006822">
    <property type="entry name" value="Coatomer_esu"/>
</dbReference>
<evidence type="ECO:0000256" key="4">
    <source>
        <dbReference type="ARBA" id="ARBA00022448"/>
    </source>
</evidence>
<evidence type="ECO:0000256" key="8">
    <source>
        <dbReference type="ARBA" id="ARBA00023034"/>
    </source>
</evidence>
<dbReference type="Gene3D" id="1.25.40.10">
    <property type="entry name" value="Tetratricopeptide repeat domain"/>
    <property type="match status" value="1"/>
</dbReference>
<keyword evidence="10 11" id="KW-0968">Cytoplasmic vesicle</keyword>